<evidence type="ECO:0000313" key="5">
    <source>
        <dbReference type="Proteomes" id="UP000015101"/>
    </source>
</evidence>
<dbReference type="Proteomes" id="UP000015101">
    <property type="component" value="Unassembled WGS sequence"/>
</dbReference>
<dbReference type="SMART" id="SM01276">
    <property type="entry name" value="M60-like"/>
    <property type="match status" value="1"/>
</dbReference>
<dbReference type="GO" id="GO:0005886">
    <property type="term" value="C:plasma membrane"/>
    <property type="evidence" value="ECO:0000318"/>
    <property type="project" value="GO_Central"/>
</dbReference>
<reference evidence="4" key="3">
    <citation type="submission" date="2015-06" db="UniProtKB">
        <authorList>
            <consortium name="EnsemblMetazoa"/>
        </authorList>
    </citation>
    <scope>IDENTIFICATION</scope>
</reference>
<name>T1FQC1_HELRO</name>
<dbReference type="Gene3D" id="3.40.390.80">
    <property type="entry name" value="Peptidase M60, enhancin-like domain 2"/>
    <property type="match status" value="1"/>
</dbReference>
<dbReference type="EMBL" id="AMQM01000930">
    <property type="status" value="NOT_ANNOTATED_CDS"/>
    <property type="molecule type" value="Genomic_DNA"/>
</dbReference>
<dbReference type="InParanoid" id="T1FQC1"/>
<dbReference type="Pfam" id="PF17291">
    <property type="entry name" value="M60-like_N"/>
    <property type="match status" value="1"/>
</dbReference>
<dbReference type="InterPro" id="IPR035423">
    <property type="entry name" value="M60-like_N"/>
</dbReference>
<dbReference type="Pfam" id="PF13402">
    <property type="entry name" value="Peptidase_M60"/>
    <property type="match status" value="1"/>
</dbReference>
<feature type="compositionally biased region" description="Low complexity" evidence="1">
    <location>
        <begin position="74"/>
        <end position="91"/>
    </location>
</feature>
<feature type="region of interest" description="Disordered" evidence="1">
    <location>
        <begin position="74"/>
        <end position="101"/>
    </location>
</feature>
<accession>T1FQC1</accession>
<feature type="compositionally biased region" description="Acidic residues" evidence="1">
    <location>
        <begin position="92"/>
        <end position="101"/>
    </location>
</feature>
<dbReference type="PANTHER" id="PTHR15730">
    <property type="entry name" value="EXPERIMENTAL AUTOIMMUNE PROSTATITIS ANTIGEN 2-RELATED"/>
    <property type="match status" value="1"/>
</dbReference>
<reference evidence="3 5" key="2">
    <citation type="journal article" date="2013" name="Nature">
        <title>Insights into bilaterian evolution from three spiralian genomes.</title>
        <authorList>
            <person name="Simakov O."/>
            <person name="Marletaz F."/>
            <person name="Cho S.J."/>
            <person name="Edsinger-Gonzales E."/>
            <person name="Havlak P."/>
            <person name="Hellsten U."/>
            <person name="Kuo D.H."/>
            <person name="Larsson T."/>
            <person name="Lv J."/>
            <person name="Arendt D."/>
            <person name="Savage R."/>
            <person name="Osoegawa K."/>
            <person name="de Jong P."/>
            <person name="Grimwood J."/>
            <person name="Chapman J.A."/>
            <person name="Shapiro H."/>
            <person name="Aerts A."/>
            <person name="Otillar R.P."/>
            <person name="Terry A.Y."/>
            <person name="Boore J.L."/>
            <person name="Grigoriev I.V."/>
            <person name="Lindberg D.R."/>
            <person name="Seaver E.C."/>
            <person name="Weisblat D.A."/>
            <person name="Putnam N.H."/>
            <person name="Rokhsar D.S."/>
        </authorList>
    </citation>
    <scope>NUCLEOTIDE SEQUENCE</scope>
</reference>
<dbReference type="EnsemblMetazoa" id="HelroT188761">
    <property type="protein sequence ID" value="HelroP188761"/>
    <property type="gene ID" value="HelroG188761"/>
</dbReference>
<dbReference type="InterPro" id="IPR051244">
    <property type="entry name" value="TCAF"/>
</dbReference>
<dbReference type="HOGENOM" id="CLU_022505_0_0_1"/>
<gene>
    <name evidence="4" type="primary">20211018</name>
    <name evidence="3" type="ORF">HELRODRAFT_188761</name>
</gene>
<dbReference type="EMBL" id="KB096742">
    <property type="protein sequence ID" value="ESO02578.1"/>
    <property type="molecule type" value="Genomic_DNA"/>
</dbReference>
<dbReference type="eggNOG" id="ENOG502S2AP">
    <property type="taxonomic scope" value="Eukaryota"/>
</dbReference>
<dbReference type="AlphaFoldDB" id="T1FQC1"/>
<dbReference type="OrthoDB" id="10260387at2759"/>
<reference evidence="5" key="1">
    <citation type="submission" date="2012-12" db="EMBL/GenBank/DDBJ databases">
        <authorList>
            <person name="Hellsten U."/>
            <person name="Grimwood J."/>
            <person name="Chapman J.A."/>
            <person name="Shapiro H."/>
            <person name="Aerts A."/>
            <person name="Otillar R.P."/>
            <person name="Terry A.Y."/>
            <person name="Boore J.L."/>
            <person name="Simakov O."/>
            <person name="Marletaz F."/>
            <person name="Cho S.-J."/>
            <person name="Edsinger-Gonzales E."/>
            <person name="Havlak P."/>
            <person name="Kuo D.-H."/>
            <person name="Larsson T."/>
            <person name="Lv J."/>
            <person name="Arendt D."/>
            <person name="Savage R."/>
            <person name="Osoegawa K."/>
            <person name="de Jong P."/>
            <person name="Lindberg D.R."/>
            <person name="Seaver E.C."/>
            <person name="Weisblat D.A."/>
            <person name="Putnam N.H."/>
            <person name="Grigoriev I.V."/>
            <person name="Rokhsar D.S."/>
        </authorList>
    </citation>
    <scope>NUCLEOTIDE SEQUENCE</scope>
</reference>
<dbReference type="Gene3D" id="1.10.390.30">
    <property type="entry name" value="Peptidase M60, enhancin-like domain 3"/>
    <property type="match status" value="1"/>
</dbReference>
<organism evidence="4 5">
    <name type="scientific">Helobdella robusta</name>
    <name type="common">Californian leech</name>
    <dbReference type="NCBI Taxonomy" id="6412"/>
    <lineage>
        <taxon>Eukaryota</taxon>
        <taxon>Metazoa</taxon>
        <taxon>Spiralia</taxon>
        <taxon>Lophotrochozoa</taxon>
        <taxon>Annelida</taxon>
        <taxon>Clitellata</taxon>
        <taxon>Hirudinea</taxon>
        <taxon>Rhynchobdellida</taxon>
        <taxon>Glossiphoniidae</taxon>
        <taxon>Helobdella</taxon>
    </lineage>
</organism>
<evidence type="ECO:0000259" key="2">
    <source>
        <dbReference type="PROSITE" id="PS51723"/>
    </source>
</evidence>
<dbReference type="RefSeq" id="XP_009019986.1">
    <property type="nucleotide sequence ID" value="XM_009021738.1"/>
</dbReference>
<evidence type="ECO:0000256" key="1">
    <source>
        <dbReference type="SAM" id="MobiDB-lite"/>
    </source>
</evidence>
<dbReference type="KEGG" id="hro:HELRODRAFT_188761"/>
<dbReference type="InterPro" id="IPR031161">
    <property type="entry name" value="Peptidase_M60_dom"/>
</dbReference>
<dbReference type="GeneID" id="20211018"/>
<sequence length="736" mass="83396">MSAWSKEILAGVDTFHINGCPGQIAIFGTHAEAIIMGADKHDVILAVAQYNNGRIAVFSHDSYGYEICQLGGNDPNRNGGDNDDGSNSGDSSSEDGEECENDENVNLVLHKNLRKWLTFDKKPDNELKILEVADISEDIDFEKLMTYDIVVCYCPEEKCPSNLIEEYLKAGGALVHATTPWGFIQLNPNMTIIDFPYLRILHAAGITLLGGVAELGGRKCLPTNNAKLNEARLTFSFHDQDDIVRFLENTHQLAKLNKNKCFDQCEQNDLVCNLWPRVCESVEKMCPSNGIKSENIFQKLILDTWNNIVCMRNECCKAPGIKVFPGDFEDLPPLIDKEVHFESKFEEVHVTSCYVPAGREVTVEVKRLVNNWKILIGAHTDCLDLVKVNRWPVICKKIDLLQSGSVTFSSPYGGCLYFMSSNRGDGVIDATVRNVVPCPEFDLSDPATAKNWSERNNCPGLWANLSGKHVIFTFPRASILKLDDPTNILKMFDELIGHYHNLRQTDVNDYRKIWIVADKQPVAGYMHAGYPIVTHLDVANDNEECFLLKESSFKKGLFWGIFHEIGHNMQLPEWTFEGTGEVTCNIFTLYGMQMMCGIDPWIHPWLKDNLPRALKYLNEVEPSFEEWKSCPEVGLFVFAQLIKYFGWDMLKKLFASFKSYRPKLNSEQDKIDRWFLISSELSGFNLAPLAYLWAIPLSVGARDVMAKQPIFQFPEKDPLLDLVPGRVNHVKNYFLK</sequence>
<dbReference type="CTD" id="20211018"/>
<protein>
    <recommendedName>
        <fullName evidence="2">Peptidase M60 domain-containing protein</fullName>
    </recommendedName>
</protein>
<keyword evidence="5" id="KW-1185">Reference proteome</keyword>
<evidence type="ECO:0000313" key="4">
    <source>
        <dbReference type="EnsemblMetazoa" id="HelroP188761"/>
    </source>
</evidence>
<dbReference type="PANTHER" id="PTHR15730:SF5">
    <property type="entry name" value="SI:CH211-210B2.2-RELATED"/>
    <property type="match status" value="1"/>
</dbReference>
<dbReference type="Gene3D" id="2.60.120.1250">
    <property type="entry name" value="Peptidase M60, enhancin-like domain 1"/>
    <property type="match status" value="1"/>
</dbReference>
<dbReference type="InterPro" id="IPR042279">
    <property type="entry name" value="Pep_M60_3"/>
</dbReference>
<proteinExistence type="predicted"/>
<dbReference type="GO" id="GO:0044325">
    <property type="term" value="F:transmembrane transporter binding"/>
    <property type="evidence" value="ECO:0000318"/>
    <property type="project" value="GO_Central"/>
</dbReference>
<dbReference type="OMA" id="SCEATML"/>
<evidence type="ECO:0000313" key="3">
    <source>
        <dbReference type="EMBL" id="ESO02578.1"/>
    </source>
</evidence>
<feature type="domain" description="Peptidase M60" evidence="2">
    <location>
        <begin position="346"/>
        <end position="646"/>
    </location>
</feature>
<dbReference type="PROSITE" id="PS51723">
    <property type="entry name" value="PEPTIDASE_M60"/>
    <property type="match status" value="1"/>
</dbReference>